<dbReference type="SUPFAM" id="SSF53850">
    <property type="entry name" value="Periplasmic binding protein-like II"/>
    <property type="match status" value="1"/>
</dbReference>
<proteinExistence type="inferred from homology"/>
<feature type="domain" description="HTH lysR-type" evidence="5">
    <location>
        <begin position="2"/>
        <end position="59"/>
    </location>
</feature>
<evidence type="ECO:0000313" key="6">
    <source>
        <dbReference type="EMBL" id="GGB30533.1"/>
    </source>
</evidence>
<dbReference type="Pfam" id="PF00126">
    <property type="entry name" value="HTH_1"/>
    <property type="match status" value="1"/>
</dbReference>
<keyword evidence="2" id="KW-0805">Transcription regulation</keyword>
<dbReference type="InterPro" id="IPR036390">
    <property type="entry name" value="WH_DNA-bd_sf"/>
</dbReference>
<accession>A0ABQ1I9N2</accession>
<dbReference type="InterPro" id="IPR000847">
    <property type="entry name" value="LysR_HTH_N"/>
</dbReference>
<dbReference type="PROSITE" id="PS50931">
    <property type="entry name" value="HTH_LYSR"/>
    <property type="match status" value="1"/>
</dbReference>
<evidence type="ECO:0000259" key="5">
    <source>
        <dbReference type="PROSITE" id="PS50931"/>
    </source>
</evidence>
<dbReference type="InterPro" id="IPR036388">
    <property type="entry name" value="WH-like_DNA-bd_sf"/>
</dbReference>
<keyword evidence="7" id="KW-1185">Reference proteome</keyword>
<comment type="similarity">
    <text evidence="1">Belongs to the LysR transcriptional regulatory family.</text>
</comment>
<keyword evidence="3" id="KW-0238">DNA-binding</keyword>
<sequence length="354" mass="38716">MLDIRWLEDLIALAETGSFTRAADRRNVTQSGFSRRIQSLEQWARAPLVDRAGTPLRLTNAGYEVLGVAQSVVGEVTHLRDRLTSHAASGRSTTIRIAAPHLMGVNFFQGWFPQVEAVLGHLPLVVMSLNVQPCFAALDRGDVDFVICLADQAGHLFERLPQALRPDPAARALLGRDVLIPLTACDEEQRPRYRLGIGRAPVLDYLEDCSLNWSLDLARAHWPDIDLCHAGSAHYSDGLRLMARRGLGVAWLPESITAADRSERRLVRAGGPEFDVPLVVQAIRRQARLSADAEAFWRDLVAGRLGRPEAPAAGLAPRAAGLMRTDQPEPLTGACSEARGVRPLNSCQMRPGGL</sequence>
<dbReference type="PANTHER" id="PTHR30126">
    <property type="entry name" value="HTH-TYPE TRANSCRIPTIONAL REGULATOR"/>
    <property type="match status" value="1"/>
</dbReference>
<evidence type="ECO:0000313" key="7">
    <source>
        <dbReference type="Proteomes" id="UP000603352"/>
    </source>
</evidence>
<organism evidence="6 7">
    <name type="scientific">Tistrella bauzanensis</name>
    <dbReference type="NCBI Taxonomy" id="657419"/>
    <lineage>
        <taxon>Bacteria</taxon>
        <taxon>Pseudomonadati</taxon>
        <taxon>Pseudomonadota</taxon>
        <taxon>Alphaproteobacteria</taxon>
        <taxon>Geminicoccales</taxon>
        <taxon>Geminicoccaceae</taxon>
        <taxon>Tistrella</taxon>
    </lineage>
</organism>
<dbReference type="Proteomes" id="UP000603352">
    <property type="component" value="Unassembled WGS sequence"/>
</dbReference>
<dbReference type="Pfam" id="PF03466">
    <property type="entry name" value="LysR_substrate"/>
    <property type="match status" value="1"/>
</dbReference>
<dbReference type="PANTHER" id="PTHR30126:SF2">
    <property type="entry name" value="HTH-TYPE TRANSCRIPTIONAL REGULATOR YJIE"/>
    <property type="match status" value="1"/>
</dbReference>
<evidence type="ECO:0000256" key="4">
    <source>
        <dbReference type="ARBA" id="ARBA00023163"/>
    </source>
</evidence>
<dbReference type="InterPro" id="IPR005119">
    <property type="entry name" value="LysR_subst-bd"/>
</dbReference>
<evidence type="ECO:0000256" key="3">
    <source>
        <dbReference type="ARBA" id="ARBA00023125"/>
    </source>
</evidence>
<gene>
    <name evidence="6" type="ORF">GCM10011505_09890</name>
</gene>
<keyword evidence="4" id="KW-0804">Transcription</keyword>
<name>A0ABQ1I9N2_9PROT</name>
<evidence type="ECO:0000256" key="2">
    <source>
        <dbReference type="ARBA" id="ARBA00023015"/>
    </source>
</evidence>
<dbReference type="Gene3D" id="1.10.10.10">
    <property type="entry name" value="Winged helix-like DNA-binding domain superfamily/Winged helix DNA-binding domain"/>
    <property type="match status" value="1"/>
</dbReference>
<comment type="caution">
    <text evidence="6">The sequence shown here is derived from an EMBL/GenBank/DDBJ whole genome shotgun (WGS) entry which is preliminary data.</text>
</comment>
<dbReference type="RefSeq" id="WP_188575516.1">
    <property type="nucleotide sequence ID" value="NZ_BMDZ01000007.1"/>
</dbReference>
<dbReference type="EMBL" id="BMDZ01000007">
    <property type="protein sequence ID" value="GGB30533.1"/>
    <property type="molecule type" value="Genomic_DNA"/>
</dbReference>
<dbReference type="SUPFAM" id="SSF46785">
    <property type="entry name" value="Winged helix' DNA-binding domain"/>
    <property type="match status" value="1"/>
</dbReference>
<protein>
    <submittedName>
        <fullName evidence="6">LysR family transcriptional regulator</fullName>
    </submittedName>
</protein>
<reference evidence="7" key="1">
    <citation type="journal article" date="2019" name="Int. J. Syst. Evol. Microbiol.">
        <title>The Global Catalogue of Microorganisms (GCM) 10K type strain sequencing project: providing services to taxonomists for standard genome sequencing and annotation.</title>
        <authorList>
            <consortium name="The Broad Institute Genomics Platform"/>
            <consortium name="The Broad Institute Genome Sequencing Center for Infectious Disease"/>
            <person name="Wu L."/>
            <person name="Ma J."/>
        </authorList>
    </citation>
    <scope>NUCLEOTIDE SEQUENCE [LARGE SCALE GENOMIC DNA]</scope>
    <source>
        <strain evidence="7">CGMCC 1.10188</strain>
    </source>
</reference>
<evidence type="ECO:0000256" key="1">
    <source>
        <dbReference type="ARBA" id="ARBA00009437"/>
    </source>
</evidence>